<dbReference type="GO" id="GO:0003899">
    <property type="term" value="F:DNA-directed RNA polymerase activity"/>
    <property type="evidence" value="ECO:0007669"/>
    <property type="project" value="InterPro"/>
</dbReference>
<sequence length="61" mass="7068">DDRLSHEAQHNATMLMNILLRSSLSSRQVPEIHRLTEEAFNWLCGEIETRFQQAQVQAGEM</sequence>
<dbReference type="GO" id="GO:0003677">
    <property type="term" value="F:DNA binding"/>
    <property type="evidence" value="ECO:0007669"/>
    <property type="project" value="InterPro"/>
</dbReference>
<dbReference type="EMBL" id="CAJOBJ010120612">
    <property type="protein sequence ID" value="CAF4674126.1"/>
    <property type="molecule type" value="Genomic_DNA"/>
</dbReference>
<gene>
    <name evidence="2" type="ORF">GIL414_LOCUS42013</name>
    <name evidence="3" type="ORF">GIL414_LOCUS50698</name>
</gene>
<dbReference type="SUPFAM" id="SSF64484">
    <property type="entry name" value="beta and beta-prime subunits of DNA dependent RNA-polymerase"/>
    <property type="match status" value="1"/>
</dbReference>
<feature type="non-terminal residue" evidence="2">
    <location>
        <position position="1"/>
    </location>
</feature>
<comment type="caution">
    <text evidence="2">The sequence shown here is derived from an EMBL/GenBank/DDBJ whole genome shotgun (WGS) entry which is preliminary data.</text>
</comment>
<dbReference type="EMBL" id="CAJOBJ010169582">
    <property type="protein sequence ID" value="CAF4877602.1"/>
    <property type="molecule type" value="Genomic_DNA"/>
</dbReference>
<evidence type="ECO:0000259" key="1">
    <source>
        <dbReference type="Pfam" id="PF04992"/>
    </source>
</evidence>
<accession>A0A8S2ZZF5</accession>
<feature type="domain" description="RNA polymerase Rpb1" evidence="1">
    <location>
        <begin position="1"/>
        <end position="54"/>
    </location>
</feature>
<dbReference type="Proteomes" id="UP000681720">
    <property type="component" value="Unassembled WGS sequence"/>
</dbReference>
<name>A0A8S2ZZF5_9BILA</name>
<protein>
    <recommendedName>
        <fullName evidence="1">RNA polymerase Rpb1 domain-containing protein</fullName>
    </recommendedName>
</protein>
<dbReference type="GO" id="GO:0006351">
    <property type="term" value="P:DNA-templated transcription"/>
    <property type="evidence" value="ECO:0007669"/>
    <property type="project" value="InterPro"/>
</dbReference>
<evidence type="ECO:0000313" key="4">
    <source>
        <dbReference type="Proteomes" id="UP000681720"/>
    </source>
</evidence>
<organism evidence="2 4">
    <name type="scientific">Rotaria magnacalcarata</name>
    <dbReference type="NCBI Taxonomy" id="392030"/>
    <lineage>
        <taxon>Eukaryota</taxon>
        <taxon>Metazoa</taxon>
        <taxon>Spiralia</taxon>
        <taxon>Gnathifera</taxon>
        <taxon>Rotifera</taxon>
        <taxon>Eurotatoria</taxon>
        <taxon>Bdelloidea</taxon>
        <taxon>Philodinida</taxon>
        <taxon>Philodinidae</taxon>
        <taxon>Rotaria</taxon>
    </lineage>
</organism>
<evidence type="ECO:0000313" key="2">
    <source>
        <dbReference type="EMBL" id="CAF4674126.1"/>
    </source>
</evidence>
<proteinExistence type="predicted"/>
<evidence type="ECO:0000313" key="3">
    <source>
        <dbReference type="EMBL" id="CAF4877602.1"/>
    </source>
</evidence>
<reference evidence="2" key="1">
    <citation type="submission" date="2021-02" db="EMBL/GenBank/DDBJ databases">
        <authorList>
            <person name="Nowell W R."/>
        </authorList>
    </citation>
    <scope>NUCLEOTIDE SEQUENCE</scope>
</reference>
<dbReference type="InterPro" id="IPR007075">
    <property type="entry name" value="RNA_pol_Rpb1_6"/>
</dbReference>
<feature type="non-terminal residue" evidence="2">
    <location>
        <position position="61"/>
    </location>
</feature>
<dbReference type="Pfam" id="PF04992">
    <property type="entry name" value="RNA_pol_Rpb1_6"/>
    <property type="match status" value="1"/>
</dbReference>
<dbReference type="AlphaFoldDB" id="A0A8S2ZZF5"/>